<evidence type="ECO:0000313" key="1">
    <source>
        <dbReference type="EMBL" id="GJH17218.1"/>
    </source>
</evidence>
<accession>A0ACB5QQH5</accession>
<dbReference type="Proteomes" id="UP001055013">
    <property type="component" value="Unassembled WGS sequence"/>
</dbReference>
<dbReference type="EMBL" id="BPUR01000005">
    <property type="protein sequence ID" value="GJH17218.1"/>
    <property type="molecule type" value="Genomic_DNA"/>
</dbReference>
<keyword evidence="2" id="KW-1185">Reference proteome</keyword>
<comment type="caution">
    <text evidence="1">The sequence shown here is derived from an EMBL/GenBank/DDBJ whole genome shotgun (WGS) entry which is preliminary data.</text>
</comment>
<gene>
    <name evidence="1" type="ORF">CBA19CS22_11770</name>
</gene>
<sequence>MKTVLISVALLVPISAFATAPHVNDGILVDERGMTLYEFSGAGSPDTKSCEGDCNRNFPPALAQQDDKETGKLSLVPASSNGERQWAYQGKRLFSGAMDKKPGDTHGDGLNTVWHVVRPK</sequence>
<proteinExistence type="predicted"/>
<name>A0ACB5QQH5_9BURK</name>
<organism evidence="1 2">
    <name type="scientific">Caballeronia novacaledonica</name>
    <dbReference type="NCBI Taxonomy" id="1544861"/>
    <lineage>
        <taxon>Bacteria</taxon>
        <taxon>Pseudomonadati</taxon>
        <taxon>Pseudomonadota</taxon>
        <taxon>Betaproteobacteria</taxon>
        <taxon>Burkholderiales</taxon>
        <taxon>Burkholderiaceae</taxon>
        <taxon>Caballeronia</taxon>
    </lineage>
</organism>
<reference evidence="1" key="1">
    <citation type="submission" date="2021-09" db="EMBL/GenBank/DDBJ databases">
        <title>Isolation and characterization of 3-chlorobenzoate degrading bacteria from soils in Shizuoka.</title>
        <authorList>
            <person name="Ifat A."/>
            <person name="Ogawa N."/>
            <person name="Kimbara K."/>
            <person name="Moriuchi R."/>
            <person name="Dohra H."/>
            <person name="Shintani M."/>
        </authorList>
    </citation>
    <scope>NUCLEOTIDE SEQUENCE</scope>
    <source>
        <strain evidence="1">19CS2-2</strain>
    </source>
</reference>
<protein>
    <submittedName>
        <fullName evidence="1">Transcriptional regulator</fullName>
    </submittedName>
</protein>
<evidence type="ECO:0000313" key="2">
    <source>
        <dbReference type="Proteomes" id="UP001055013"/>
    </source>
</evidence>